<accession>A0A139B074</accession>
<keyword evidence="3" id="KW-0479">Metal-binding</keyword>
<evidence type="ECO:0000313" key="6">
    <source>
        <dbReference type="EMBL" id="KXS22398.1"/>
    </source>
</evidence>
<feature type="signal peptide" evidence="5">
    <location>
        <begin position="1"/>
        <end position="26"/>
    </location>
</feature>
<dbReference type="EMBL" id="KQ965731">
    <property type="protein sequence ID" value="KXS22398.1"/>
    <property type="molecule type" value="Genomic_DNA"/>
</dbReference>
<dbReference type="InterPro" id="IPR050529">
    <property type="entry name" value="CYP450_sterol_14alpha_dmase"/>
</dbReference>
<evidence type="ECO:0000256" key="5">
    <source>
        <dbReference type="SAM" id="SignalP"/>
    </source>
</evidence>
<protein>
    <submittedName>
        <fullName evidence="6">Cytochrome P450</fullName>
    </submittedName>
</protein>
<reference evidence="6 7" key="1">
    <citation type="journal article" date="2015" name="Genome Biol. Evol.">
        <title>Phylogenomic analyses indicate that early fungi evolved digesting cell walls of algal ancestors of land plants.</title>
        <authorList>
            <person name="Chang Y."/>
            <person name="Wang S."/>
            <person name="Sekimoto S."/>
            <person name="Aerts A.L."/>
            <person name="Choi C."/>
            <person name="Clum A."/>
            <person name="LaButti K.M."/>
            <person name="Lindquist E.A."/>
            <person name="Yee Ngan C."/>
            <person name="Ohm R.A."/>
            <person name="Salamov A.A."/>
            <person name="Grigoriev I.V."/>
            <person name="Spatafora J.W."/>
            <person name="Berbee M.L."/>
        </authorList>
    </citation>
    <scope>NUCLEOTIDE SEQUENCE [LARGE SCALE GENOMIC DNA]</scope>
    <source>
        <strain evidence="6 7">JEL478</strain>
    </source>
</reference>
<gene>
    <name evidence="6" type="ORF">M427DRAFT_171737</name>
</gene>
<name>A0A139B074_GONPJ</name>
<organism evidence="6 7">
    <name type="scientific">Gonapodya prolifera (strain JEL478)</name>
    <name type="common">Monoblepharis prolifera</name>
    <dbReference type="NCBI Taxonomy" id="1344416"/>
    <lineage>
        <taxon>Eukaryota</taxon>
        <taxon>Fungi</taxon>
        <taxon>Fungi incertae sedis</taxon>
        <taxon>Chytridiomycota</taxon>
        <taxon>Chytridiomycota incertae sedis</taxon>
        <taxon>Monoblepharidomycetes</taxon>
        <taxon>Monoblepharidales</taxon>
        <taxon>Gonapodyaceae</taxon>
        <taxon>Gonapodya</taxon>
    </lineage>
</organism>
<keyword evidence="4" id="KW-0408">Iron</keyword>
<comment type="similarity">
    <text evidence="1">Belongs to the cytochrome P450 family.</text>
</comment>
<dbReference type="GO" id="GO:0004497">
    <property type="term" value="F:monooxygenase activity"/>
    <property type="evidence" value="ECO:0007669"/>
    <property type="project" value="InterPro"/>
</dbReference>
<evidence type="ECO:0000256" key="1">
    <source>
        <dbReference type="ARBA" id="ARBA00010617"/>
    </source>
</evidence>
<dbReference type="PANTHER" id="PTHR24304">
    <property type="entry name" value="CYTOCHROME P450 FAMILY 7"/>
    <property type="match status" value="1"/>
</dbReference>
<evidence type="ECO:0000256" key="2">
    <source>
        <dbReference type="ARBA" id="ARBA00022617"/>
    </source>
</evidence>
<keyword evidence="7" id="KW-1185">Reference proteome</keyword>
<dbReference type="InterPro" id="IPR001128">
    <property type="entry name" value="Cyt_P450"/>
</dbReference>
<dbReference type="SUPFAM" id="SSF48264">
    <property type="entry name" value="Cytochrome P450"/>
    <property type="match status" value="1"/>
</dbReference>
<dbReference type="Proteomes" id="UP000070544">
    <property type="component" value="Unassembled WGS sequence"/>
</dbReference>
<evidence type="ECO:0000313" key="7">
    <source>
        <dbReference type="Proteomes" id="UP000070544"/>
    </source>
</evidence>
<keyword evidence="2" id="KW-0349">Heme</keyword>
<dbReference type="AlphaFoldDB" id="A0A139B074"/>
<dbReference type="GO" id="GO:0020037">
    <property type="term" value="F:heme binding"/>
    <property type="evidence" value="ECO:0007669"/>
    <property type="project" value="InterPro"/>
</dbReference>
<sequence>MAVIEWILLAVVVLASWWLLRPSSDGTPRVPFGYFLYLLATDHSNIWMRLYRKYGPVAVLRVPMFRDVTLVMGSESSPAYHSSKTLDVVKGAKIILGDFLPNPKVDGGVPAIQRMTAKMMTAPSFMEDADKFSRDMLRKSPWDSEQVDDLFNELWHLVFQVIMEIFWGIEGEDGDWFINNFRDVDPELLLQKPRAFYDRPRLVAETRRNFERWVTKLEPILAKQTADRDAGRPVKGHMVWVAEEFCSTEEGIVDTYSVMYQVWSLIMVSLINTYANLAWILTRVAADPSLAEKVLKEQRSIYEAEERPDTFGTFVLSSKDVNEMKYLERTITENLRLAGETFASFRYYLIAVVDVEIC</sequence>
<evidence type="ECO:0000256" key="3">
    <source>
        <dbReference type="ARBA" id="ARBA00022723"/>
    </source>
</evidence>
<dbReference type="Pfam" id="PF00067">
    <property type="entry name" value="p450"/>
    <property type="match status" value="1"/>
</dbReference>
<dbReference type="PANTHER" id="PTHR24304:SF2">
    <property type="entry name" value="24-HYDROXYCHOLESTEROL 7-ALPHA-HYDROXYLASE"/>
    <property type="match status" value="1"/>
</dbReference>
<dbReference type="OrthoDB" id="2105336at2759"/>
<dbReference type="Gene3D" id="1.10.630.10">
    <property type="entry name" value="Cytochrome P450"/>
    <property type="match status" value="1"/>
</dbReference>
<dbReference type="GO" id="GO:0016705">
    <property type="term" value="F:oxidoreductase activity, acting on paired donors, with incorporation or reduction of molecular oxygen"/>
    <property type="evidence" value="ECO:0007669"/>
    <property type="project" value="InterPro"/>
</dbReference>
<keyword evidence="5" id="KW-0732">Signal</keyword>
<evidence type="ECO:0000256" key="4">
    <source>
        <dbReference type="ARBA" id="ARBA00023004"/>
    </source>
</evidence>
<proteinExistence type="inferred from homology"/>
<feature type="chain" id="PRO_5007296527" evidence="5">
    <location>
        <begin position="27"/>
        <end position="358"/>
    </location>
</feature>
<dbReference type="GO" id="GO:0005506">
    <property type="term" value="F:iron ion binding"/>
    <property type="evidence" value="ECO:0007669"/>
    <property type="project" value="InterPro"/>
</dbReference>
<dbReference type="InterPro" id="IPR036396">
    <property type="entry name" value="Cyt_P450_sf"/>
</dbReference>